<evidence type="ECO:0000313" key="1">
    <source>
        <dbReference type="EMBL" id="MBE0401447.1"/>
    </source>
</evidence>
<name>A0ABR9F4P2_9GAMM</name>
<dbReference type="RefSeq" id="WP_096279474.1">
    <property type="nucleotide sequence ID" value="NZ_CBCSBM010000017.1"/>
</dbReference>
<gene>
    <name evidence="1" type="ORF">EI168_15265</name>
</gene>
<reference evidence="1 2" key="1">
    <citation type="submission" date="2020-07" db="EMBL/GenBank/DDBJ databases">
        <title>Halophilic bacteria isolated from french cheeses.</title>
        <authorList>
            <person name="Kothe C.I."/>
            <person name="Farah-Kraiem B."/>
            <person name="Renault P."/>
            <person name="Dridi B."/>
        </authorList>
    </citation>
    <scope>NUCLEOTIDE SEQUENCE [LARGE SCALE GENOMIC DNA]</scope>
    <source>
        <strain evidence="1 2">FME1</strain>
    </source>
</reference>
<comment type="caution">
    <text evidence="1">The sequence shown here is derived from an EMBL/GenBank/DDBJ whole genome shotgun (WGS) entry which is preliminary data.</text>
</comment>
<organism evidence="1 2">
    <name type="scientific">Halomonas casei</name>
    <dbReference type="NCBI Taxonomy" id="2742613"/>
    <lineage>
        <taxon>Bacteria</taxon>
        <taxon>Pseudomonadati</taxon>
        <taxon>Pseudomonadota</taxon>
        <taxon>Gammaproteobacteria</taxon>
        <taxon>Oceanospirillales</taxon>
        <taxon>Halomonadaceae</taxon>
        <taxon>Halomonas</taxon>
    </lineage>
</organism>
<keyword evidence="2" id="KW-1185">Reference proteome</keyword>
<dbReference type="EMBL" id="RRZD01000018">
    <property type="protein sequence ID" value="MBE0401447.1"/>
    <property type="molecule type" value="Genomic_DNA"/>
</dbReference>
<accession>A0ABR9F4P2</accession>
<protein>
    <submittedName>
        <fullName evidence="1">Topoisomerase</fullName>
    </submittedName>
</protein>
<evidence type="ECO:0000313" key="2">
    <source>
        <dbReference type="Proteomes" id="UP001645039"/>
    </source>
</evidence>
<proteinExistence type="predicted"/>
<dbReference type="Proteomes" id="UP001645039">
    <property type="component" value="Unassembled WGS sequence"/>
</dbReference>
<sequence length="366" mass="43287">MAKRDPNKTARNKRVAEIKSQRRILQPLVFEEMKAACGGKYTAEASLNAFIGSKTDDYIKLHDDVIHTPLEYKSKWLSGLKRCRSKALKAGTNHRHVVMYDLITGDHPNFKKYVSLFLESSFLKHYEEHYKQKPKLDESEYWFGNNDDEFGLLVTPRFAADQWENDNSEIRHFKNPYWTIAHVMETGFCYMGEKRVRTFTTIEDYLQFFRDMVRRTKSQYQLDVANRYIDFVSTSDDPLSVPLLIPELRYDPHKKKHQHRLDYLIVNPWTHEKYGFEFSPWSAHGKLKGAGRKMAEYDKDAKENFEKEMKKHKRYWRKYGVSYIIYTDEDLANMDEVWSEMKGHLESSKEPEQLEFALLGEIDGDG</sequence>